<dbReference type="GO" id="GO:0006006">
    <property type="term" value="P:glucose metabolic process"/>
    <property type="evidence" value="ECO:0007669"/>
    <property type="project" value="TreeGrafter"/>
</dbReference>
<dbReference type="GO" id="GO:0033499">
    <property type="term" value="P:galactose catabolic process via UDP-galactose, Leloir pathway"/>
    <property type="evidence" value="ECO:0007669"/>
    <property type="project" value="TreeGrafter"/>
</dbReference>
<reference evidence="7 8" key="1">
    <citation type="submission" date="2016-09" db="EMBL/GenBank/DDBJ databases">
        <title>Complete genome sequencing of Streptomyces lydicus 103 and metabolic pathways analysis of antibiotic biosynthesis.</title>
        <authorList>
            <person name="Jia N."/>
            <person name="Ding M.-Z."/>
            <person name="Gao F."/>
            <person name="Yuan Y.-J."/>
        </authorList>
    </citation>
    <scope>NUCLEOTIDE SEQUENCE [LARGE SCALE GENOMIC DNA]</scope>
    <source>
        <strain evidence="7 8">103</strain>
    </source>
</reference>
<gene>
    <name evidence="7" type="ORF">SL103_15700</name>
</gene>
<dbReference type="OrthoDB" id="9779408at2"/>
<dbReference type="GO" id="GO:0004034">
    <property type="term" value="F:aldose 1-epimerase activity"/>
    <property type="evidence" value="ECO:0007669"/>
    <property type="project" value="UniProtKB-EC"/>
</dbReference>
<evidence type="ECO:0000313" key="7">
    <source>
        <dbReference type="EMBL" id="AOP47517.1"/>
    </source>
</evidence>
<dbReference type="InterPro" id="IPR008183">
    <property type="entry name" value="Aldose_1/G6P_1-epimerase"/>
</dbReference>
<sequence length="335" mass="36326">MYIRSEFVGMTAGNIRQPAAPVDAYTLENGNGTEVVVWTYGATLVEVRVPGRDGRTDNVVHRLPTLATYEDRAANAYVGATVGRFCRNVAHGAFTLDGVRHVLDRNEGPHHLHGGSHGFDRLVWTAATERDEHHATLTLTLHSPDGDQGYPGHLRAETRYRLDRDGTLTIAFRATTTAPTVVGLTNHAFWNLAGTGAHRPVDGHRLAVNAARVLRFDEDQVPLPGPPAPVAGTPLHLTGTAPLDGLRLDNFYALDAPHTWAADLHDPDSGRRLRLSTDQTGMGVYTGDGLHPPRAGLCLQPGPWPDAPNRPDFPSARLDPGATYTATTRYAFSVR</sequence>
<dbReference type="InterPro" id="IPR011013">
    <property type="entry name" value="Gal_mutarotase_sf_dom"/>
</dbReference>
<keyword evidence="3 5" id="KW-0413">Isomerase</keyword>
<dbReference type="GO" id="GO:0005737">
    <property type="term" value="C:cytoplasm"/>
    <property type="evidence" value="ECO:0007669"/>
    <property type="project" value="TreeGrafter"/>
</dbReference>
<dbReference type="InterPro" id="IPR014718">
    <property type="entry name" value="GH-type_carb-bd"/>
</dbReference>
<dbReference type="EC" id="5.1.3.3" evidence="5"/>
<evidence type="ECO:0000313" key="8">
    <source>
        <dbReference type="Proteomes" id="UP000094094"/>
    </source>
</evidence>
<accession>A0A1D7VLC3</accession>
<comment type="pathway">
    <text evidence="1 5">Carbohydrate metabolism; hexose metabolism.</text>
</comment>
<comment type="catalytic activity">
    <reaction evidence="5">
        <text>alpha-D-glucose = beta-D-glucose</text>
        <dbReference type="Rhea" id="RHEA:10264"/>
        <dbReference type="ChEBI" id="CHEBI:15903"/>
        <dbReference type="ChEBI" id="CHEBI:17925"/>
        <dbReference type="EC" id="5.1.3.3"/>
    </reaction>
</comment>
<dbReference type="GO" id="GO:0030246">
    <property type="term" value="F:carbohydrate binding"/>
    <property type="evidence" value="ECO:0007669"/>
    <property type="project" value="InterPro"/>
</dbReference>
<keyword evidence="4 5" id="KW-0119">Carbohydrate metabolism</keyword>
<feature type="binding site" evidence="6">
    <location>
        <position position="255"/>
    </location>
    <ligand>
        <name>beta-D-galactose</name>
        <dbReference type="ChEBI" id="CHEBI:27667"/>
    </ligand>
</feature>
<dbReference type="AlphaFoldDB" id="A0A1D7VLC3"/>
<dbReference type="UniPathway" id="UPA00242"/>
<evidence type="ECO:0000256" key="2">
    <source>
        <dbReference type="ARBA" id="ARBA00006206"/>
    </source>
</evidence>
<dbReference type="SUPFAM" id="SSF74650">
    <property type="entry name" value="Galactose mutarotase-like"/>
    <property type="match status" value="1"/>
</dbReference>
<dbReference type="KEGG" id="slc:SL103_15700"/>
<dbReference type="EMBL" id="CP017157">
    <property type="protein sequence ID" value="AOP47517.1"/>
    <property type="molecule type" value="Genomic_DNA"/>
</dbReference>
<dbReference type="PANTHER" id="PTHR10091:SF0">
    <property type="entry name" value="GALACTOSE MUTAROTASE"/>
    <property type="match status" value="1"/>
</dbReference>
<dbReference type="Pfam" id="PF01263">
    <property type="entry name" value="Aldose_epim"/>
    <property type="match status" value="1"/>
</dbReference>
<dbReference type="Proteomes" id="UP000094094">
    <property type="component" value="Chromosome"/>
</dbReference>
<evidence type="ECO:0000256" key="6">
    <source>
        <dbReference type="PIRSR" id="PIRSR005096-2"/>
    </source>
</evidence>
<proteinExistence type="inferred from homology"/>
<keyword evidence="8" id="KW-1185">Reference proteome</keyword>
<evidence type="ECO:0000256" key="4">
    <source>
        <dbReference type="ARBA" id="ARBA00023277"/>
    </source>
</evidence>
<protein>
    <recommendedName>
        <fullName evidence="5">Aldose 1-epimerase</fullName>
        <ecNumber evidence="5">5.1.3.3</ecNumber>
    </recommendedName>
</protein>
<dbReference type="InterPro" id="IPR015443">
    <property type="entry name" value="Aldose_1-epimerase"/>
</dbReference>
<organism evidence="7 8">
    <name type="scientific">Streptomyces lydicus</name>
    <dbReference type="NCBI Taxonomy" id="47763"/>
    <lineage>
        <taxon>Bacteria</taxon>
        <taxon>Bacillati</taxon>
        <taxon>Actinomycetota</taxon>
        <taxon>Actinomycetes</taxon>
        <taxon>Kitasatosporales</taxon>
        <taxon>Streptomycetaceae</taxon>
        <taxon>Streptomyces</taxon>
    </lineage>
</organism>
<dbReference type="PIRSF" id="PIRSF005096">
    <property type="entry name" value="GALM"/>
    <property type="match status" value="1"/>
</dbReference>
<dbReference type="Gene3D" id="2.70.98.10">
    <property type="match status" value="1"/>
</dbReference>
<dbReference type="PANTHER" id="PTHR10091">
    <property type="entry name" value="ALDOSE-1-EPIMERASE"/>
    <property type="match status" value="1"/>
</dbReference>
<dbReference type="CDD" id="cd09019">
    <property type="entry name" value="galactose_mutarotase_like"/>
    <property type="match status" value="1"/>
</dbReference>
<comment type="similarity">
    <text evidence="2 5">Belongs to the aldose epimerase family.</text>
</comment>
<name>A0A1D7VLC3_9ACTN</name>
<evidence type="ECO:0000256" key="5">
    <source>
        <dbReference type="PIRNR" id="PIRNR005096"/>
    </source>
</evidence>
<evidence type="ECO:0000256" key="1">
    <source>
        <dbReference type="ARBA" id="ARBA00005028"/>
    </source>
</evidence>
<evidence type="ECO:0000256" key="3">
    <source>
        <dbReference type="ARBA" id="ARBA00023235"/>
    </source>
</evidence>
<dbReference type="InterPro" id="IPR047215">
    <property type="entry name" value="Galactose_mutarotase-like"/>
</dbReference>